<evidence type="ECO:0000256" key="7">
    <source>
        <dbReference type="PROSITE-ProRule" id="PRU01251"/>
    </source>
</evidence>
<dbReference type="PROSITE" id="PS51903">
    <property type="entry name" value="CLP_R"/>
    <property type="match status" value="1"/>
</dbReference>
<keyword evidence="11" id="KW-0378">Hydrolase</keyword>
<keyword evidence="11" id="KW-0645">Protease</keyword>
<evidence type="ECO:0000256" key="1">
    <source>
        <dbReference type="ARBA" id="ARBA00008675"/>
    </source>
</evidence>
<dbReference type="PRINTS" id="PR00300">
    <property type="entry name" value="CLPPROTEASEA"/>
</dbReference>
<dbReference type="InterPro" id="IPR041546">
    <property type="entry name" value="ClpA/ClpB_AAA_lid"/>
</dbReference>
<dbReference type="InterPro" id="IPR001270">
    <property type="entry name" value="ClpA/B"/>
</dbReference>
<dbReference type="InterPro" id="IPR001943">
    <property type="entry name" value="UVR_dom"/>
</dbReference>
<dbReference type="CDD" id="cd19499">
    <property type="entry name" value="RecA-like_ClpB_Hsp104-like"/>
    <property type="match status" value="1"/>
</dbReference>
<accession>A0A6J4U845</accession>
<dbReference type="InterPro" id="IPR004176">
    <property type="entry name" value="Clp_R_N"/>
</dbReference>
<evidence type="ECO:0000313" key="11">
    <source>
        <dbReference type="EMBL" id="CAA9541085.1"/>
    </source>
</evidence>
<protein>
    <submittedName>
        <fullName evidence="11">ATP-dependent Clp protease, ATP-binding subunit ClpC</fullName>
    </submittedName>
</protein>
<dbReference type="SMART" id="SM01086">
    <property type="entry name" value="ClpB_D2-small"/>
    <property type="match status" value="1"/>
</dbReference>
<dbReference type="PROSITE" id="PS00870">
    <property type="entry name" value="CLPAB_1"/>
    <property type="match status" value="1"/>
</dbReference>
<dbReference type="CDD" id="cd00009">
    <property type="entry name" value="AAA"/>
    <property type="match status" value="1"/>
</dbReference>
<feature type="domain" description="UVR" evidence="9">
    <location>
        <begin position="417"/>
        <end position="452"/>
    </location>
</feature>
<dbReference type="InterPro" id="IPR003959">
    <property type="entry name" value="ATPase_AAA_core"/>
</dbReference>
<reference evidence="11" key="1">
    <citation type="submission" date="2020-02" db="EMBL/GenBank/DDBJ databases">
        <authorList>
            <person name="Meier V. D."/>
        </authorList>
    </citation>
    <scope>NUCLEOTIDE SEQUENCE</scope>
    <source>
        <strain evidence="11">AVDCRST_MAG19</strain>
    </source>
</reference>
<dbReference type="PANTHER" id="PTHR11638">
    <property type="entry name" value="ATP-DEPENDENT CLP PROTEASE"/>
    <property type="match status" value="1"/>
</dbReference>
<dbReference type="FunFam" id="3.40.50.300:FF:000010">
    <property type="entry name" value="Chaperone clpB 1, putative"/>
    <property type="match status" value="1"/>
</dbReference>
<dbReference type="EMBL" id="CADCWL010000001">
    <property type="protein sequence ID" value="CAA9541085.1"/>
    <property type="molecule type" value="Genomic_DNA"/>
</dbReference>
<dbReference type="FunFam" id="1.10.8.60:FF:000017">
    <property type="entry name" value="ATP-dependent chaperone ClpB"/>
    <property type="match status" value="1"/>
</dbReference>
<name>A0A6J4U845_9BACT</name>
<dbReference type="InterPro" id="IPR019489">
    <property type="entry name" value="Clp_ATPase_C"/>
</dbReference>
<dbReference type="Gene3D" id="3.40.50.300">
    <property type="entry name" value="P-loop containing nucleotide triphosphate hydrolases"/>
    <property type="match status" value="2"/>
</dbReference>
<evidence type="ECO:0000259" key="9">
    <source>
        <dbReference type="PROSITE" id="PS50151"/>
    </source>
</evidence>
<dbReference type="GO" id="GO:0005524">
    <property type="term" value="F:ATP binding"/>
    <property type="evidence" value="ECO:0007669"/>
    <property type="project" value="UniProtKB-KW"/>
</dbReference>
<dbReference type="InterPro" id="IPR036628">
    <property type="entry name" value="Clp_N_dom_sf"/>
</dbReference>
<evidence type="ECO:0000256" key="4">
    <source>
        <dbReference type="ARBA" id="ARBA00022840"/>
    </source>
</evidence>
<dbReference type="SMART" id="SM00382">
    <property type="entry name" value="AAA"/>
    <property type="match status" value="2"/>
</dbReference>
<dbReference type="Pfam" id="PF02861">
    <property type="entry name" value="Clp_N"/>
    <property type="match status" value="1"/>
</dbReference>
<evidence type="ECO:0000256" key="2">
    <source>
        <dbReference type="ARBA" id="ARBA00022737"/>
    </source>
</evidence>
<comment type="similarity">
    <text evidence="1">Belongs to the ClpA/ClpB family.</text>
</comment>
<evidence type="ECO:0000256" key="6">
    <source>
        <dbReference type="ARBA" id="ARBA00026057"/>
    </source>
</evidence>
<comment type="subunit">
    <text evidence="6">Homohexamer. The oligomerization is ATP-dependent.</text>
</comment>
<dbReference type="SUPFAM" id="SSF52540">
    <property type="entry name" value="P-loop containing nucleoside triphosphate hydrolases"/>
    <property type="match status" value="2"/>
</dbReference>
<dbReference type="InterPro" id="IPR050130">
    <property type="entry name" value="ClpA_ClpB"/>
</dbReference>
<feature type="coiled-coil region" evidence="8">
    <location>
        <begin position="439"/>
        <end position="473"/>
    </location>
</feature>
<dbReference type="FunFam" id="3.40.50.300:FF:000025">
    <property type="entry name" value="ATP-dependent Clp protease subunit"/>
    <property type="match status" value="1"/>
</dbReference>
<keyword evidence="8" id="KW-0175">Coiled coil</keyword>
<feature type="domain" description="Clp R" evidence="10">
    <location>
        <begin position="5"/>
        <end position="147"/>
    </location>
</feature>
<dbReference type="Pfam" id="PF00004">
    <property type="entry name" value="AAA"/>
    <property type="match status" value="1"/>
</dbReference>
<dbReference type="PANTHER" id="PTHR11638:SF18">
    <property type="entry name" value="HEAT SHOCK PROTEIN 104"/>
    <property type="match status" value="1"/>
</dbReference>
<evidence type="ECO:0000256" key="5">
    <source>
        <dbReference type="ARBA" id="ARBA00023186"/>
    </source>
</evidence>
<dbReference type="GO" id="GO:0016887">
    <property type="term" value="F:ATP hydrolysis activity"/>
    <property type="evidence" value="ECO:0007669"/>
    <property type="project" value="InterPro"/>
</dbReference>
<evidence type="ECO:0000259" key="10">
    <source>
        <dbReference type="PROSITE" id="PS51903"/>
    </source>
</evidence>
<dbReference type="GO" id="GO:0008233">
    <property type="term" value="F:peptidase activity"/>
    <property type="evidence" value="ECO:0007669"/>
    <property type="project" value="UniProtKB-KW"/>
</dbReference>
<dbReference type="Gene3D" id="1.10.1780.10">
    <property type="entry name" value="Clp, N-terminal domain"/>
    <property type="match status" value="1"/>
</dbReference>
<dbReference type="GO" id="GO:0005737">
    <property type="term" value="C:cytoplasm"/>
    <property type="evidence" value="ECO:0007669"/>
    <property type="project" value="TreeGrafter"/>
</dbReference>
<dbReference type="InterPro" id="IPR018368">
    <property type="entry name" value="ClpA/B_CS1"/>
</dbReference>
<proteinExistence type="inferred from homology"/>
<dbReference type="Gene3D" id="4.10.860.10">
    <property type="entry name" value="UVR domain"/>
    <property type="match status" value="1"/>
</dbReference>
<dbReference type="SUPFAM" id="SSF81923">
    <property type="entry name" value="Double Clp-N motif"/>
    <property type="match status" value="1"/>
</dbReference>
<dbReference type="Pfam" id="PF10431">
    <property type="entry name" value="ClpB_D2-small"/>
    <property type="match status" value="1"/>
</dbReference>
<evidence type="ECO:0000256" key="8">
    <source>
        <dbReference type="SAM" id="Coils"/>
    </source>
</evidence>
<dbReference type="Pfam" id="PF17871">
    <property type="entry name" value="AAA_lid_9"/>
    <property type="match status" value="1"/>
</dbReference>
<keyword evidence="2 7" id="KW-0677">Repeat</keyword>
<dbReference type="AlphaFoldDB" id="A0A6J4U845"/>
<keyword evidence="3" id="KW-0547">Nucleotide-binding</keyword>
<dbReference type="GO" id="GO:0006508">
    <property type="term" value="P:proteolysis"/>
    <property type="evidence" value="ECO:0007669"/>
    <property type="project" value="UniProtKB-KW"/>
</dbReference>
<organism evidence="11">
    <name type="scientific">uncultured Thermomicrobiales bacterium</name>
    <dbReference type="NCBI Taxonomy" id="1645740"/>
    <lineage>
        <taxon>Bacteria</taxon>
        <taxon>Pseudomonadati</taxon>
        <taxon>Thermomicrobiota</taxon>
        <taxon>Thermomicrobia</taxon>
        <taxon>Thermomicrobiales</taxon>
        <taxon>environmental samples</taxon>
    </lineage>
</organism>
<dbReference type="PROSITE" id="PS50151">
    <property type="entry name" value="UVR"/>
    <property type="match status" value="1"/>
</dbReference>
<dbReference type="InterPro" id="IPR003593">
    <property type="entry name" value="AAA+_ATPase"/>
</dbReference>
<keyword evidence="4 11" id="KW-0067">ATP-binding</keyword>
<evidence type="ECO:0000256" key="3">
    <source>
        <dbReference type="ARBA" id="ARBA00022741"/>
    </source>
</evidence>
<sequence>MADKFDKFTERARKVLTLAQEEAQRFNHNYIGTEHLLLGLVREGDGVAARVLSNMGVQLPKVRSAVEFIIGRGETMIMGEIGLTPRAKKVIELAVDEARRLNHHYIGTEHLLLGLVREGEGIAAGVLESLGVNLEKVRAQVMQVVSQSSTYSQGNQTKTKTPYMDALGVDLTEAARTDKLGPLIGRSTEIDRVMQILSRRTKNNPALIGEPGVGKTAIVEGLAQRIVAGDVPEQLQNKRLIALDIGALVAGTKYRGEFEERLKKIVNEVKETGSILFIDELHTLVGAGAAEGAVDAANILKPALSRGELQTIGATTLDEYRKYIERDAALERRFQPVQVEEPSIEDTIAILTGVRQLYEDHHKLRISDDALKAAANLAARYVTDRFMPDKAIDLIDEAASRVRMYRSASPPSHKEAMAGLSSLQRELEAAVNGQEFELAAELRDRERKLRDRIDSQEQELRDAQADEEIYVTEEDVAQVVAMWTGIPLVRIAGEESERLLKMEDALHHRIIGQEEAITTLAKAVRRARAGIKNPKRPIGSFIFLGPTGVGKTELAKALAEFMFGSEEHLIKIDMSEFMERHAVSRLVGAPPGYVGYEEGGQLTEAVRRKSYSVILLDEIEKAHPEAFNMLLQIMEDGNLADAKGRKVDFRNTIIIMTSNVGAEQITGDLTLGFAFKEDADKAEQREYGKMRDKVTAQLKQTFRPEFLNRIDATIVFHALTKEQLRQIVDLELARVRRQLGEQDIVLEVTEAAMDLLGDRGYDHTYGARPLRRIIQNLIEDPLAEGLLESRYQAGTTVRVDVEEDLLKLEQIPTEARKESEEEALVGAV</sequence>
<gene>
    <name evidence="11" type="ORF">AVDCRST_MAG19-1507</name>
</gene>
<dbReference type="GO" id="GO:0034605">
    <property type="term" value="P:cellular response to heat"/>
    <property type="evidence" value="ECO:0007669"/>
    <property type="project" value="TreeGrafter"/>
</dbReference>
<dbReference type="Gene3D" id="1.10.8.60">
    <property type="match status" value="2"/>
</dbReference>
<dbReference type="InterPro" id="IPR027417">
    <property type="entry name" value="P-loop_NTPase"/>
</dbReference>
<keyword evidence="5" id="KW-0143">Chaperone</keyword>
<dbReference type="Pfam" id="PF07724">
    <property type="entry name" value="AAA_2"/>
    <property type="match status" value="1"/>
</dbReference>